<evidence type="ECO:0000313" key="1">
    <source>
        <dbReference type="EMBL" id="MCZ8380181.1"/>
    </source>
</evidence>
<dbReference type="Proteomes" id="UP001142153">
    <property type="component" value="Unassembled WGS sequence"/>
</dbReference>
<name>A0ABT4PUK0_9MYCO</name>
<proteinExistence type="predicted"/>
<gene>
    <name evidence="1" type="ORF">O6P37_15010</name>
</gene>
<dbReference type="RefSeq" id="WP_269894837.1">
    <property type="nucleotide sequence ID" value="NZ_JAPZPY010000006.1"/>
</dbReference>
<sequence>MTQLSEQQVIDQITDRLTGRYAAVPVETVTKVVHDKHVQFDGRPIRDFVPLLVERHALAELSKLGE</sequence>
<organism evidence="1 2">
    <name type="scientific">Mycobacterium hippophais</name>
    <dbReference type="NCBI Taxonomy" id="3016340"/>
    <lineage>
        <taxon>Bacteria</taxon>
        <taxon>Bacillati</taxon>
        <taxon>Actinomycetota</taxon>
        <taxon>Actinomycetes</taxon>
        <taxon>Mycobacteriales</taxon>
        <taxon>Mycobacteriaceae</taxon>
        <taxon>Mycobacterium</taxon>
    </lineage>
</organism>
<protein>
    <submittedName>
        <fullName evidence="1">Uncharacterized protein</fullName>
    </submittedName>
</protein>
<dbReference type="NCBIfam" id="NF046112">
    <property type="entry name" value="MSMEG_6209_Nter"/>
    <property type="match status" value="1"/>
</dbReference>
<dbReference type="EMBL" id="JAPZPY010000006">
    <property type="protein sequence ID" value="MCZ8380181.1"/>
    <property type="molecule type" value="Genomic_DNA"/>
</dbReference>
<keyword evidence="2" id="KW-1185">Reference proteome</keyword>
<accession>A0ABT4PUK0</accession>
<dbReference type="Gene3D" id="1.10.8.1060">
    <property type="entry name" value="Corynebacterium glutamicum thioredoxin-dependent arsenate reductase, N-terminal domain"/>
    <property type="match status" value="1"/>
</dbReference>
<reference evidence="1" key="1">
    <citation type="submission" date="2022-12" db="EMBL/GenBank/DDBJ databases">
        <authorList>
            <person name="Deng Y."/>
            <person name="Zhang Y.-Q."/>
        </authorList>
    </citation>
    <scope>NUCLEOTIDE SEQUENCE</scope>
    <source>
        <strain evidence="1">CPCC 205372</strain>
    </source>
</reference>
<comment type="caution">
    <text evidence="1">The sequence shown here is derived from an EMBL/GenBank/DDBJ whole genome shotgun (WGS) entry which is preliminary data.</text>
</comment>
<evidence type="ECO:0000313" key="2">
    <source>
        <dbReference type="Proteomes" id="UP001142153"/>
    </source>
</evidence>